<name>A0A6B8KGG3_9HYPH</name>
<dbReference type="PANTHER" id="PTHR11709:SF2">
    <property type="entry name" value="MULTICOPPER OXIDASE LPR1"/>
    <property type="match status" value="1"/>
</dbReference>
<accession>A0A6B8KGG3</accession>
<dbReference type="KEGG" id="mhey:H2LOC_007555"/>
<dbReference type="GO" id="GO:0005507">
    <property type="term" value="F:copper ion binding"/>
    <property type="evidence" value="ECO:0007669"/>
    <property type="project" value="InterPro"/>
</dbReference>
<evidence type="ECO:0000259" key="1">
    <source>
        <dbReference type="Pfam" id="PF00394"/>
    </source>
</evidence>
<organism evidence="4 5">
    <name type="scientific">Methylocystis heyeri</name>
    <dbReference type="NCBI Taxonomy" id="391905"/>
    <lineage>
        <taxon>Bacteria</taxon>
        <taxon>Pseudomonadati</taxon>
        <taxon>Pseudomonadota</taxon>
        <taxon>Alphaproteobacteria</taxon>
        <taxon>Hyphomicrobiales</taxon>
        <taxon>Methylocystaceae</taxon>
        <taxon>Methylocystis</taxon>
    </lineage>
</organism>
<dbReference type="Pfam" id="PF07732">
    <property type="entry name" value="Cu-oxidase_3"/>
    <property type="match status" value="1"/>
</dbReference>
<dbReference type="Pfam" id="PF07731">
    <property type="entry name" value="Cu-oxidase_2"/>
    <property type="match status" value="1"/>
</dbReference>
<dbReference type="InterPro" id="IPR045087">
    <property type="entry name" value="Cu-oxidase_fam"/>
</dbReference>
<evidence type="ECO:0000313" key="5">
    <source>
        <dbReference type="Proteomes" id="UP000309061"/>
    </source>
</evidence>
<feature type="domain" description="Plastocyanin-like" evidence="3">
    <location>
        <begin position="49"/>
        <end position="153"/>
    </location>
</feature>
<feature type="domain" description="Plastocyanin-like" evidence="2">
    <location>
        <begin position="342"/>
        <end position="444"/>
    </location>
</feature>
<dbReference type="AlphaFoldDB" id="A0A6B8KGG3"/>
<protein>
    <submittedName>
        <fullName evidence="4">Multicopper oxidase domain-containing protein</fullName>
    </submittedName>
</protein>
<evidence type="ECO:0000259" key="3">
    <source>
        <dbReference type="Pfam" id="PF07732"/>
    </source>
</evidence>
<keyword evidence="5" id="KW-1185">Reference proteome</keyword>
<sequence>MPACSRRSFILGVSATVLPLPARSEATAAPRIIEARPAKAQLLAAPAPPSDILGFDGTTPGPLLRYKQGDALFARLVNKTDLPLTLHWQGMRGENAMDGAAPLTQAAVAPGASFDYRRPLPEPGLFCYRPSVYPRSGELLGRGLKGLLIVDEPSPLESDADIVVALDDWKLDSAGAVDKDFSKDSGTGEGQIGAALTVNGSPSLATHEAAPGARVRLRLANLANARIMILSFEGVKPYVVAVDSQPCDAFVPVRDSIPVAPGARFELLFDLPAEPAGKARLILRGADGQDKDLMRFAAKGEKLPPRPPIRSLPDNPALPREIKLQQSKKVDLVIAPDGAGWRLNGAPSGGYSGDPLFRVKRGAPVTLGFDNRARVPLVMHVHGHAVRLLHDLDDGWEPYWRNAVVAPPGKTKHVAFIADSPGKWALHDDILDHEAAGLATWFEVT</sequence>
<dbReference type="PANTHER" id="PTHR11709">
    <property type="entry name" value="MULTI-COPPER OXIDASE"/>
    <property type="match status" value="1"/>
</dbReference>
<gene>
    <name evidence="4" type="ORF">H2LOC_007555</name>
</gene>
<dbReference type="InterPro" id="IPR001117">
    <property type="entry name" value="Cu-oxidase_2nd"/>
</dbReference>
<dbReference type="SUPFAM" id="SSF49503">
    <property type="entry name" value="Cupredoxins"/>
    <property type="match status" value="3"/>
</dbReference>
<dbReference type="Pfam" id="PF00394">
    <property type="entry name" value="Cu-oxidase"/>
    <property type="match status" value="1"/>
</dbReference>
<dbReference type="InterPro" id="IPR008972">
    <property type="entry name" value="Cupredoxin"/>
</dbReference>
<dbReference type="InterPro" id="IPR011706">
    <property type="entry name" value="Cu-oxidase_C"/>
</dbReference>
<dbReference type="InterPro" id="IPR011707">
    <property type="entry name" value="Cu-oxidase-like_N"/>
</dbReference>
<evidence type="ECO:0000259" key="2">
    <source>
        <dbReference type="Pfam" id="PF07731"/>
    </source>
</evidence>
<dbReference type="OrthoDB" id="9757546at2"/>
<dbReference type="Gene3D" id="2.60.40.420">
    <property type="entry name" value="Cupredoxins - blue copper proteins"/>
    <property type="match status" value="3"/>
</dbReference>
<dbReference type="Proteomes" id="UP000309061">
    <property type="component" value="Chromosome"/>
</dbReference>
<evidence type="ECO:0000313" key="4">
    <source>
        <dbReference type="EMBL" id="QGM45563.1"/>
    </source>
</evidence>
<dbReference type="GO" id="GO:0016491">
    <property type="term" value="F:oxidoreductase activity"/>
    <property type="evidence" value="ECO:0007669"/>
    <property type="project" value="InterPro"/>
</dbReference>
<proteinExistence type="predicted"/>
<dbReference type="GO" id="GO:0030288">
    <property type="term" value="C:outer membrane-bounded periplasmic space"/>
    <property type="evidence" value="ECO:0007669"/>
    <property type="project" value="TreeGrafter"/>
</dbReference>
<reference evidence="4 5" key="1">
    <citation type="submission" date="2019-11" db="EMBL/GenBank/DDBJ databases">
        <title>The genome sequence of Methylocystis heyeri.</title>
        <authorList>
            <person name="Oshkin I.Y."/>
            <person name="Miroshnikov K."/>
            <person name="Dedysh S.N."/>
        </authorList>
    </citation>
    <scope>NUCLEOTIDE SEQUENCE [LARGE SCALE GENOMIC DNA]</scope>
    <source>
        <strain evidence="4 5">H2</strain>
    </source>
</reference>
<dbReference type="EMBL" id="CP046052">
    <property type="protein sequence ID" value="QGM45563.1"/>
    <property type="molecule type" value="Genomic_DNA"/>
</dbReference>
<feature type="domain" description="Plastocyanin-like" evidence="1">
    <location>
        <begin position="162"/>
        <end position="272"/>
    </location>
</feature>
<dbReference type="RefSeq" id="WP_136495840.1">
    <property type="nucleotide sequence ID" value="NZ_CP046052.1"/>
</dbReference>